<reference evidence="1 2" key="1">
    <citation type="submission" date="2019-04" db="EMBL/GenBank/DDBJ databases">
        <title>High contiguity whole genome sequence and gene annotation resource for two Venturia nashicola isolates.</title>
        <authorList>
            <person name="Prokchorchik M."/>
            <person name="Won K."/>
            <person name="Lee Y."/>
            <person name="Choi E.D."/>
            <person name="Segonzac C."/>
            <person name="Sohn K.H."/>
        </authorList>
    </citation>
    <scope>NUCLEOTIDE SEQUENCE [LARGE SCALE GENOMIC DNA]</scope>
    <source>
        <strain evidence="1 2">PRI2</strain>
    </source>
</reference>
<keyword evidence="2" id="KW-1185">Reference proteome</keyword>
<dbReference type="AlphaFoldDB" id="A0A4Z1PLQ0"/>
<protein>
    <submittedName>
        <fullName evidence="1">Uncharacterized protein</fullName>
    </submittedName>
</protein>
<accession>A0A4Z1PLQ0</accession>
<sequence length="126" mass="13526">MNPRHLSMSPLTTTSFEFGVDFNLVLSGASNSRSSLAAADLSLPADRKPVLPGSHSVLLERLPCLDSRSVSGARPSLSPSTNLARLRHVHGDVHNGPQAVWSSAWVTSIIARNKTHNSDSALFMCH</sequence>
<proteinExistence type="predicted"/>
<gene>
    <name evidence="1" type="ORF">E6O75_ATG03078</name>
</gene>
<dbReference type="Proteomes" id="UP000298493">
    <property type="component" value="Unassembled WGS sequence"/>
</dbReference>
<organism evidence="1 2">
    <name type="scientific">Venturia nashicola</name>
    <dbReference type="NCBI Taxonomy" id="86259"/>
    <lineage>
        <taxon>Eukaryota</taxon>
        <taxon>Fungi</taxon>
        <taxon>Dikarya</taxon>
        <taxon>Ascomycota</taxon>
        <taxon>Pezizomycotina</taxon>
        <taxon>Dothideomycetes</taxon>
        <taxon>Pleosporomycetidae</taxon>
        <taxon>Venturiales</taxon>
        <taxon>Venturiaceae</taxon>
        <taxon>Venturia</taxon>
    </lineage>
</organism>
<evidence type="ECO:0000313" key="2">
    <source>
        <dbReference type="Proteomes" id="UP000298493"/>
    </source>
</evidence>
<dbReference type="EMBL" id="SNSC02000006">
    <property type="protein sequence ID" value="TID23442.1"/>
    <property type="molecule type" value="Genomic_DNA"/>
</dbReference>
<comment type="caution">
    <text evidence="1">The sequence shown here is derived from an EMBL/GenBank/DDBJ whole genome shotgun (WGS) entry which is preliminary data.</text>
</comment>
<name>A0A4Z1PLQ0_9PEZI</name>
<evidence type="ECO:0000313" key="1">
    <source>
        <dbReference type="EMBL" id="TID23442.1"/>
    </source>
</evidence>